<dbReference type="PROSITE" id="PS50943">
    <property type="entry name" value="HTH_CROC1"/>
    <property type="match status" value="1"/>
</dbReference>
<dbReference type="SMART" id="SM00530">
    <property type="entry name" value="HTH_XRE"/>
    <property type="match status" value="1"/>
</dbReference>
<gene>
    <name evidence="2" type="primary">higA_2</name>
    <name evidence="2" type="ORF">HALO32_03005</name>
</gene>
<sequence>MTRTLDQLIANERPEVVSRAKEKADEMLLELRLSEVRHLVEMTQSEMASALGVKQPTIAGMEKGGQDLRLSSLKRYVEAIGGKVRLDIELPDGTHHGFTV</sequence>
<dbReference type="CDD" id="cd00093">
    <property type="entry name" value="HTH_XRE"/>
    <property type="match status" value="1"/>
</dbReference>
<accession>A0A5K1I9R5</accession>
<dbReference type="Proteomes" id="UP000326725">
    <property type="component" value="Unassembled WGS sequence"/>
</dbReference>
<dbReference type="AlphaFoldDB" id="A0A5K1I9R5"/>
<organism evidence="2 3">
    <name type="scientific">Halomonas lysinitropha</name>
    <dbReference type="NCBI Taxonomy" id="2607506"/>
    <lineage>
        <taxon>Bacteria</taxon>
        <taxon>Pseudomonadati</taxon>
        <taxon>Pseudomonadota</taxon>
        <taxon>Gammaproteobacteria</taxon>
        <taxon>Oceanospirillales</taxon>
        <taxon>Halomonadaceae</taxon>
        <taxon>Halomonas</taxon>
    </lineage>
</organism>
<dbReference type="InterPro" id="IPR010982">
    <property type="entry name" value="Lambda_DNA-bd_dom_sf"/>
</dbReference>
<dbReference type="Gene3D" id="1.10.260.40">
    <property type="entry name" value="lambda repressor-like DNA-binding domains"/>
    <property type="match status" value="1"/>
</dbReference>
<dbReference type="GO" id="GO:0003677">
    <property type="term" value="F:DNA binding"/>
    <property type="evidence" value="ECO:0007669"/>
    <property type="project" value="InterPro"/>
</dbReference>
<name>A0A5K1I9R5_9GAMM</name>
<dbReference type="RefSeq" id="WP_151444718.1">
    <property type="nucleotide sequence ID" value="NZ_CABVOU010000043.1"/>
</dbReference>
<dbReference type="EMBL" id="CABVOU010000043">
    <property type="protein sequence ID" value="VVZ96898.1"/>
    <property type="molecule type" value="Genomic_DNA"/>
</dbReference>
<dbReference type="Pfam" id="PF01381">
    <property type="entry name" value="HTH_3"/>
    <property type="match status" value="1"/>
</dbReference>
<reference evidence="2 3" key="1">
    <citation type="submission" date="2019-09" db="EMBL/GenBank/DDBJ databases">
        <authorList>
            <person name="Criscuolo A."/>
        </authorList>
    </citation>
    <scope>NUCLEOTIDE SEQUENCE [LARGE SCALE GENOMIC DNA]</scope>
    <source>
        <strain evidence="3">3(2)</strain>
    </source>
</reference>
<proteinExistence type="predicted"/>
<feature type="domain" description="HTH cro/C1-type" evidence="1">
    <location>
        <begin position="33"/>
        <end position="90"/>
    </location>
</feature>
<dbReference type="SUPFAM" id="SSF47413">
    <property type="entry name" value="lambda repressor-like DNA-binding domains"/>
    <property type="match status" value="1"/>
</dbReference>
<evidence type="ECO:0000313" key="3">
    <source>
        <dbReference type="Proteomes" id="UP000326725"/>
    </source>
</evidence>
<evidence type="ECO:0000313" key="2">
    <source>
        <dbReference type="EMBL" id="VVZ96898.1"/>
    </source>
</evidence>
<dbReference type="InterPro" id="IPR001387">
    <property type="entry name" value="Cro/C1-type_HTH"/>
</dbReference>
<evidence type="ECO:0000259" key="1">
    <source>
        <dbReference type="PROSITE" id="PS50943"/>
    </source>
</evidence>
<keyword evidence="3" id="KW-1185">Reference proteome</keyword>
<protein>
    <submittedName>
        <fullName evidence="2">Antitoxin HigA</fullName>
    </submittedName>
</protein>